<dbReference type="InterPro" id="IPR000612">
    <property type="entry name" value="PMP3"/>
</dbReference>
<evidence type="ECO:0000313" key="8">
    <source>
        <dbReference type="Proteomes" id="UP000008141"/>
    </source>
</evidence>
<dbReference type="GO" id="GO:0016020">
    <property type="term" value="C:membrane"/>
    <property type="evidence" value="ECO:0007669"/>
    <property type="project" value="UniProtKB-SubCell"/>
</dbReference>
<comment type="similarity">
    <text evidence="2">Belongs to the UPF0057 (PMP3) family.</text>
</comment>
<dbReference type="FunCoup" id="E1ZJI4">
    <property type="interactions" value="87"/>
</dbReference>
<dbReference type="EMBL" id="GL433849">
    <property type="protein sequence ID" value="EFN53869.1"/>
    <property type="molecule type" value="Genomic_DNA"/>
</dbReference>
<evidence type="ECO:0000256" key="6">
    <source>
        <dbReference type="SAM" id="Phobius"/>
    </source>
</evidence>
<keyword evidence="5 6" id="KW-0472">Membrane</keyword>
<keyword evidence="8" id="KW-1185">Reference proteome</keyword>
<dbReference type="GeneID" id="17353308"/>
<accession>E1ZJI4</accession>
<dbReference type="PANTHER" id="PTHR21659">
    <property type="entry name" value="HYDROPHOBIC PROTEIN RCI2 LOW TEMPERATURE AND SALT RESPONSIVE PROTEIN LTI6 -RELATED"/>
    <property type="match status" value="1"/>
</dbReference>
<protein>
    <submittedName>
        <fullName evidence="7">Uncharacterized protein</fullName>
    </submittedName>
</protein>
<feature type="transmembrane region" description="Helical" evidence="6">
    <location>
        <begin position="7"/>
        <end position="24"/>
    </location>
</feature>
<evidence type="ECO:0000256" key="1">
    <source>
        <dbReference type="ARBA" id="ARBA00004370"/>
    </source>
</evidence>
<keyword evidence="3 6" id="KW-0812">Transmembrane</keyword>
<evidence type="ECO:0000256" key="2">
    <source>
        <dbReference type="ARBA" id="ARBA00009530"/>
    </source>
</evidence>
<evidence type="ECO:0000256" key="5">
    <source>
        <dbReference type="ARBA" id="ARBA00023136"/>
    </source>
</evidence>
<dbReference type="Pfam" id="PF01679">
    <property type="entry name" value="Pmp3"/>
    <property type="match status" value="1"/>
</dbReference>
<keyword evidence="4 6" id="KW-1133">Transmembrane helix</keyword>
<comment type="subcellular location">
    <subcellularLocation>
        <location evidence="1">Membrane</location>
    </subcellularLocation>
</comment>
<gene>
    <name evidence="7" type="ORF">CHLNCDRAFT_135997</name>
</gene>
<dbReference type="Proteomes" id="UP000008141">
    <property type="component" value="Unassembled WGS sequence"/>
</dbReference>
<evidence type="ECO:0000256" key="4">
    <source>
        <dbReference type="ARBA" id="ARBA00022989"/>
    </source>
</evidence>
<dbReference type="OrthoDB" id="2802411at2759"/>
<evidence type="ECO:0000256" key="3">
    <source>
        <dbReference type="ARBA" id="ARBA00022692"/>
    </source>
</evidence>
<dbReference type="RefSeq" id="XP_005845971.1">
    <property type="nucleotide sequence ID" value="XM_005845909.1"/>
</dbReference>
<dbReference type="OMA" id="PLAVYIN"/>
<dbReference type="AlphaFoldDB" id="E1ZJI4"/>
<feature type="transmembrane region" description="Helical" evidence="6">
    <location>
        <begin position="36"/>
        <end position="55"/>
    </location>
</feature>
<dbReference type="InParanoid" id="E1ZJI4"/>
<sequence>MVQGKDIALCLVAIVLPPLAVYINQNKLNGVVCLNLILTIFVWLPGVIHAIWVILKGHSVKAVRGLEDATEALIPDL</sequence>
<dbReference type="PROSITE" id="PS01309">
    <property type="entry name" value="UPF0057"/>
    <property type="match status" value="1"/>
</dbReference>
<evidence type="ECO:0000313" key="7">
    <source>
        <dbReference type="EMBL" id="EFN53869.1"/>
    </source>
</evidence>
<dbReference type="KEGG" id="cvr:CHLNCDRAFT_135997"/>
<reference evidence="7 8" key="1">
    <citation type="journal article" date="2010" name="Plant Cell">
        <title>The Chlorella variabilis NC64A genome reveals adaptation to photosymbiosis, coevolution with viruses, and cryptic sex.</title>
        <authorList>
            <person name="Blanc G."/>
            <person name="Duncan G."/>
            <person name="Agarkova I."/>
            <person name="Borodovsky M."/>
            <person name="Gurnon J."/>
            <person name="Kuo A."/>
            <person name="Lindquist E."/>
            <person name="Lucas S."/>
            <person name="Pangilinan J."/>
            <person name="Polle J."/>
            <person name="Salamov A."/>
            <person name="Terry A."/>
            <person name="Yamada T."/>
            <person name="Dunigan D.D."/>
            <person name="Grigoriev I.V."/>
            <person name="Claverie J.M."/>
            <person name="Van Etten J.L."/>
        </authorList>
    </citation>
    <scope>NUCLEOTIDE SEQUENCE [LARGE SCALE GENOMIC DNA]</scope>
    <source>
        <strain evidence="7 8">NC64A</strain>
    </source>
</reference>
<dbReference type="PANTHER" id="PTHR21659:SF42">
    <property type="entry name" value="UPF0057 MEMBRANE PROTEIN ZK632.10-RELATED"/>
    <property type="match status" value="1"/>
</dbReference>
<organism evidence="8">
    <name type="scientific">Chlorella variabilis</name>
    <name type="common">Green alga</name>
    <dbReference type="NCBI Taxonomy" id="554065"/>
    <lineage>
        <taxon>Eukaryota</taxon>
        <taxon>Viridiplantae</taxon>
        <taxon>Chlorophyta</taxon>
        <taxon>core chlorophytes</taxon>
        <taxon>Trebouxiophyceae</taxon>
        <taxon>Chlorellales</taxon>
        <taxon>Chlorellaceae</taxon>
        <taxon>Chlorella clade</taxon>
        <taxon>Chlorella</taxon>
    </lineage>
</organism>
<proteinExistence type="inferred from homology"/>
<name>E1ZJI4_CHLVA</name>